<dbReference type="eggNOG" id="COG4972">
    <property type="taxonomic scope" value="Bacteria"/>
</dbReference>
<evidence type="ECO:0008006" key="3">
    <source>
        <dbReference type="Google" id="ProtNLM"/>
    </source>
</evidence>
<evidence type="ECO:0000256" key="1">
    <source>
        <dbReference type="SAM" id="MobiDB-lite"/>
    </source>
</evidence>
<accession>B8DPS2</accession>
<dbReference type="KEGG" id="dvm:DvMF_1024"/>
<gene>
    <name evidence="2" type="ordered locus">DvMF_1024</name>
</gene>
<dbReference type="Gene3D" id="3.30.420.40">
    <property type="match status" value="2"/>
</dbReference>
<sequence>MGLHANASSTGRLLELIRKGDAARPAPRQEPVQSMHTGPGKWNIPLLRPLKERRVLGVEWRGRCLYLAESRHGRTGLPVLQGVQAIRIPAGIRPGDDAFSSFLRQQILDFCGPAPDLEVWVALPDEHAEHWHFRIPKVSAKERDDVAFWTARKEREFDERQSVFDCTIGNEIIEKGVPKLPVTATLAVRAALGEVRNIVQRAGFALAGAATRVIASHNLFTTGWLDPAAEQFAVLHIDEESTRIDIYSSSQVVLSRMVKTGFASLARALVESTAGTAAPLSDAEARTVLLRDSSCTLPAPTRQGITGQSTDRGTTGQPMPVPAEPGVPGTPGMPASPVSLPVPDIGASIAPAVERLVRQLERTMDHFANTLGYPAVSRMFLSTPGGCLQPLVDEFGRQVGIPCTALNSQRGPATPGAELDMAKLPTDCAEAQWAVGLSLSSDERTQNCVNTFRERKQARQRERIRLAVAVGSMVVVLCTSVFASIQGAALLSARNERDGLRQQLTAYGETTDKSKLLAASAKGRALRLAVQSMSRRQMPVALLSELAAVTPSGVRLSGLRLTQLDHGQIPGAKDAKARSAQPQGKADAAAEATAMAVVTGVVAGDMLQREAMLADFLYRLERSPMVLSVTVEKKTPETGASTESLQFIATLKLV</sequence>
<protein>
    <recommendedName>
        <fullName evidence="3">Fimbrial assembly family protein</fullName>
    </recommendedName>
</protein>
<dbReference type="EMBL" id="CP001197">
    <property type="protein sequence ID" value="ACL07979.1"/>
    <property type="molecule type" value="Genomic_DNA"/>
</dbReference>
<name>B8DPS2_NITV9</name>
<dbReference type="AlphaFoldDB" id="B8DPS2"/>
<dbReference type="Gene3D" id="3.30.1490.300">
    <property type="match status" value="1"/>
</dbReference>
<dbReference type="HOGENOM" id="CLU_010758_0_0_7"/>
<dbReference type="OrthoDB" id="5414910at2"/>
<evidence type="ECO:0000313" key="2">
    <source>
        <dbReference type="EMBL" id="ACL07979.1"/>
    </source>
</evidence>
<proteinExistence type="predicted"/>
<dbReference type="STRING" id="883.DvMF_1024"/>
<feature type="region of interest" description="Disordered" evidence="1">
    <location>
        <begin position="299"/>
        <end position="321"/>
    </location>
</feature>
<feature type="compositionally biased region" description="Polar residues" evidence="1">
    <location>
        <begin position="303"/>
        <end position="317"/>
    </location>
</feature>
<organism evidence="2">
    <name type="scientific">Nitratidesulfovibrio vulgaris (strain DSM 19637 / Miyazaki F)</name>
    <name type="common">Desulfovibrio vulgaris</name>
    <dbReference type="NCBI Taxonomy" id="883"/>
    <lineage>
        <taxon>Bacteria</taxon>
        <taxon>Pseudomonadati</taxon>
        <taxon>Thermodesulfobacteriota</taxon>
        <taxon>Desulfovibrionia</taxon>
        <taxon>Desulfovibrionales</taxon>
        <taxon>Desulfovibrionaceae</taxon>
        <taxon>Nitratidesulfovibrio</taxon>
    </lineage>
</organism>
<reference evidence="2" key="1">
    <citation type="submission" date="2008-10" db="EMBL/GenBank/DDBJ databases">
        <title>Complete sequence of Desulfovibrio vulgaris str. 'Miyazaki F'.</title>
        <authorList>
            <person name="Lucas S."/>
            <person name="Copeland A."/>
            <person name="Lapidus A."/>
            <person name="Glavina del Rio T."/>
            <person name="Dalin E."/>
            <person name="Tice H."/>
            <person name="Bruce D."/>
            <person name="Goodwin L."/>
            <person name="Pitluck S."/>
            <person name="Sims D."/>
            <person name="Brettin T."/>
            <person name="Detter J.C."/>
            <person name="Han C."/>
            <person name="Larimer F."/>
            <person name="Land M."/>
            <person name="Hauser L."/>
            <person name="Kyrpides N."/>
            <person name="Mikhailova N."/>
            <person name="Hazen T.C."/>
            <person name="Richardson P."/>
        </authorList>
    </citation>
    <scope>NUCLEOTIDE SEQUENCE</scope>
    <source>
        <strain evidence="2">Miyazaki F</strain>
    </source>
</reference>